<proteinExistence type="predicted"/>
<evidence type="ECO:0000313" key="3">
    <source>
        <dbReference type="Proteomes" id="UP000629468"/>
    </source>
</evidence>
<reference evidence="2 3" key="1">
    <citation type="journal article" name="Sci. Rep.">
        <title>Telomere-to-telomere assembled and centromere annotated genomes of the two main subspecies of the button mushroom Agaricus bisporus reveal especially polymorphic chromosome ends.</title>
        <authorList>
            <person name="Sonnenberg A.S.M."/>
            <person name="Sedaghat-Telgerd N."/>
            <person name="Lavrijssen B."/>
            <person name="Ohm R.A."/>
            <person name="Hendrickx P.M."/>
            <person name="Scholtmeijer K."/>
            <person name="Baars J.J.P."/>
            <person name="van Peer A."/>
        </authorList>
    </citation>
    <scope>NUCLEOTIDE SEQUENCE [LARGE SCALE GENOMIC DNA]</scope>
    <source>
        <strain evidence="2 3">H119_p4</strain>
    </source>
</reference>
<dbReference type="Proteomes" id="UP000629468">
    <property type="component" value="Unassembled WGS sequence"/>
</dbReference>
<organism evidence="2 3">
    <name type="scientific">Agaricus bisporus var. burnettii</name>
    <dbReference type="NCBI Taxonomy" id="192524"/>
    <lineage>
        <taxon>Eukaryota</taxon>
        <taxon>Fungi</taxon>
        <taxon>Dikarya</taxon>
        <taxon>Basidiomycota</taxon>
        <taxon>Agaricomycotina</taxon>
        <taxon>Agaricomycetes</taxon>
        <taxon>Agaricomycetidae</taxon>
        <taxon>Agaricales</taxon>
        <taxon>Agaricineae</taxon>
        <taxon>Agaricaceae</taxon>
        <taxon>Agaricus</taxon>
    </lineage>
</organism>
<sequence length="97" mass="10720">MSVSVWVRLTVVPAKITGFCPDLTCPSPEPGVGIEQRAASVFNSALLQARVELIHHRETVCMWLLWFSMEDFETCQAHSTRPLSNGSSTPSESLTRS</sequence>
<name>A0A8H7F148_AGABI</name>
<comment type="caution">
    <text evidence="2">The sequence shown here is derived from an EMBL/GenBank/DDBJ whole genome shotgun (WGS) entry which is preliminary data.</text>
</comment>
<evidence type="ECO:0000256" key="1">
    <source>
        <dbReference type="SAM" id="MobiDB-lite"/>
    </source>
</evidence>
<gene>
    <name evidence="2" type="ORF">Agabi119p4_6055</name>
</gene>
<evidence type="ECO:0000313" key="2">
    <source>
        <dbReference type="EMBL" id="KAF7771744.1"/>
    </source>
</evidence>
<dbReference type="EMBL" id="JABXXO010000008">
    <property type="protein sequence ID" value="KAF7771744.1"/>
    <property type="molecule type" value="Genomic_DNA"/>
</dbReference>
<dbReference type="AlphaFoldDB" id="A0A8H7F148"/>
<feature type="region of interest" description="Disordered" evidence="1">
    <location>
        <begin position="78"/>
        <end position="97"/>
    </location>
</feature>
<accession>A0A8H7F148</accession>
<protein>
    <submittedName>
        <fullName evidence="2">Uncharacterized protein</fullName>
    </submittedName>
</protein>